<dbReference type="Gene3D" id="3.40.960.10">
    <property type="entry name" value="VSR Endonuclease"/>
    <property type="match status" value="1"/>
</dbReference>
<comment type="caution">
    <text evidence="10">The sequence shown here is derived from an EMBL/GenBank/DDBJ whole genome shotgun (WGS) entry which is preliminary data.</text>
</comment>
<gene>
    <name evidence="10" type="ORF">PEVE_00017736</name>
</gene>
<keyword evidence="7" id="KW-0238">DNA-binding</keyword>
<dbReference type="EMBL" id="CALNXI010002427">
    <property type="protein sequence ID" value="CAH3187540.1"/>
    <property type="molecule type" value="Genomic_DNA"/>
</dbReference>
<dbReference type="PANTHER" id="PTHR33568:SF3">
    <property type="entry name" value="DNA-DIRECTED DNA POLYMERASE"/>
    <property type="match status" value="1"/>
</dbReference>
<dbReference type="Pfam" id="PF03175">
    <property type="entry name" value="DNA_pol_B_2"/>
    <property type="match status" value="1"/>
</dbReference>
<reference evidence="10 11" key="1">
    <citation type="submission" date="2022-05" db="EMBL/GenBank/DDBJ databases">
        <authorList>
            <consortium name="Genoscope - CEA"/>
            <person name="William W."/>
        </authorList>
    </citation>
    <scope>NUCLEOTIDE SEQUENCE [LARGE SCALE GENOMIC DNA]</scope>
</reference>
<evidence type="ECO:0000256" key="2">
    <source>
        <dbReference type="ARBA" id="ARBA00012417"/>
    </source>
</evidence>
<keyword evidence="4" id="KW-0548">Nucleotidyltransferase</keyword>
<dbReference type="SUPFAM" id="SSF56672">
    <property type="entry name" value="DNA/RNA polymerases"/>
    <property type="match status" value="1"/>
</dbReference>
<dbReference type="InterPro" id="IPR004868">
    <property type="entry name" value="DNA-dir_DNA_pol_B_mt/vir"/>
</dbReference>
<protein>
    <recommendedName>
        <fullName evidence="2">DNA-directed DNA polymerase</fullName>
        <ecNumber evidence="2">2.7.7.7</ecNumber>
    </recommendedName>
</protein>
<sequence>MNTKKKGVEKLHGEEVLKGESWKLKKELLEYCQSDVKLLREGCLTFANDFEKECGFNPLKENITIASACHNFWRNNQMIPYSIAIEPPHGWSVVKPAQSKIGFQWLHVQDQKLGGNRIKHAGNGGEQTLMIESWGKVRVDGYDPIKKSVYEFHGCEFHGCKRCKPNNRHVKTWHHPDRTKTDVLRKAGYTVKEEWECNFKRKLAVDPELQDMVKNLTWMAPLNPKEAFFGGRTGSSCCYIKAENGEIIDYVDYTSLYPWVNKYGTYPPGHPLIMKNPVDQDIQSYFGVEKVDVLAPEKLFHPALPMKIGEKCMFTLCATCAQEQLEHPWHERNNLCPHRDEERKNDWYLVYRRTQNGRT</sequence>
<dbReference type="InterPro" id="IPR043502">
    <property type="entry name" value="DNA/RNA_pol_sf"/>
</dbReference>
<accession>A0ABN8S959</accession>
<proteinExistence type="inferred from homology"/>
<evidence type="ECO:0000256" key="4">
    <source>
        <dbReference type="ARBA" id="ARBA00022695"/>
    </source>
</evidence>
<evidence type="ECO:0000256" key="8">
    <source>
        <dbReference type="ARBA" id="ARBA00049244"/>
    </source>
</evidence>
<feature type="domain" description="DNA-directed DNA polymerase family B mitochondria/virus" evidence="9">
    <location>
        <begin position="18"/>
        <end position="77"/>
    </location>
</feature>
<evidence type="ECO:0000256" key="3">
    <source>
        <dbReference type="ARBA" id="ARBA00022679"/>
    </source>
</evidence>
<keyword evidence="6" id="KW-0239">DNA-directed DNA polymerase</keyword>
<evidence type="ECO:0000313" key="10">
    <source>
        <dbReference type="EMBL" id="CAH3187540.1"/>
    </source>
</evidence>
<evidence type="ECO:0000256" key="7">
    <source>
        <dbReference type="ARBA" id="ARBA00023125"/>
    </source>
</evidence>
<comment type="catalytic activity">
    <reaction evidence="8">
        <text>DNA(n) + a 2'-deoxyribonucleoside 5'-triphosphate = DNA(n+1) + diphosphate</text>
        <dbReference type="Rhea" id="RHEA:22508"/>
        <dbReference type="Rhea" id="RHEA-COMP:17339"/>
        <dbReference type="Rhea" id="RHEA-COMP:17340"/>
        <dbReference type="ChEBI" id="CHEBI:33019"/>
        <dbReference type="ChEBI" id="CHEBI:61560"/>
        <dbReference type="ChEBI" id="CHEBI:173112"/>
        <dbReference type="EC" id="2.7.7.7"/>
    </reaction>
</comment>
<evidence type="ECO:0000256" key="1">
    <source>
        <dbReference type="ARBA" id="ARBA00005755"/>
    </source>
</evidence>
<dbReference type="EC" id="2.7.7.7" evidence="2"/>
<evidence type="ECO:0000259" key="9">
    <source>
        <dbReference type="Pfam" id="PF03175"/>
    </source>
</evidence>
<keyword evidence="5" id="KW-0235">DNA replication</keyword>
<keyword evidence="3" id="KW-0808">Transferase</keyword>
<evidence type="ECO:0000313" key="11">
    <source>
        <dbReference type="Proteomes" id="UP001159427"/>
    </source>
</evidence>
<evidence type="ECO:0000256" key="6">
    <source>
        <dbReference type="ARBA" id="ARBA00022932"/>
    </source>
</evidence>
<comment type="similarity">
    <text evidence="1">Belongs to the DNA polymerase type-B family.</text>
</comment>
<keyword evidence="11" id="KW-1185">Reference proteome</keyword>
<dbReference type="PANTHER" id="PTHR33568">
    <property type="entry name" value="DNA POLYMERASE"/>
    <property type="match status" value="1"/>
</dbReference>
<evidence type="ECO:0000256" key="5">
    <source>
        <dbReference type="ARBA" id="ARBA00022705"/>
    </source>
</evidence>
<dbReference type="Proteomes" id="UP001159427">
    <property type="component" value="Unassembled WGS sequence"/>
</dbReference>
<organism evidence="10 11">
    <name type="scientific">Porites evermanni</name>
    <dbReference type="NCBI Taxonomy" id="104178"/>
    <lineage>
        <taxon>Eukaryota</taxon>
        <taxon>Metazoa</taxon>
        <taxon>Cnidaria</taxon>
        <taxon>Anthozoa</taxon>
        <taxon>Hexacorallia</taxon>
        <taxon>Scleractinia</taxon>
        <taxon>Fungiina</taxon>
        <taxon>Poritidae</taxon>
        <taxon>Porites</taxon>
    </lineage>
</organism>
<name>A0ABN8S959_9CNID</name>